<keyword evidence="4" id="KW-0620">Polyamine biosynthesis</keyword>
<comment type="catalytic activity">
    <reaction evidence="10">
        <text>L-ornithine + H(+) = putrescine + CO2</text>
        <dbReference type="Rhea" id="RHEA:22964"/>
        <dbReference type="ChEBI" id="CHEBI:15378"/>
        <dbReference type="ChEBI" id="CHEBI:16526"/>
        <dbReference type="ChEBI" id="CHEBI:46911"/>
        <dbReference type="ChEBI" id="CHEBI:326268"/>
        <dbReference type="EC" id="4.1.1.17"/>
    </reaction>
</comment>
<dbReference type="PROSITE" id="PS00878">
    <property type="entry name" value="ODR_DC_2_1"/>
    <property type="match status" value="1"/>
</dbReference>
<dbReference type="SUPFAM" id="SSF51419">
    <property type="entry name" value="PLP-binding barrel"/>
    <property type="match status" value="1"/>
</dbReference>
<dbReference type="PRINTS" id="PR01179">
    <property type="entry name" value="ODADCRBXLASE"/>
</dbReference>
<dbReference type="InterPro" id="IPR022644">
    <property type="entry name" value="De-COase2_N"/>
</dbReference>
<evidence type="ECO:0000256" key="8">
    <source>
        <dbReference type="ARBA" id="ARBA00037173"/>
    </source>
</evidence>
<dbReference type="GO" id="GO:0005737">
    <property type="term" value="C:cytoplasm"/>
    <property type="evidence" value="ECO:0007669"/>
    <property type="project" value="TreeGrafter"/>
</dbReference>
<feature type="domain" description="Orn/DAP/Arg decarboxylase 2 N-terminal" evidence="12">
    <location>
        <begin position="25"/>
        <end position="258"/>
    </location>
</feature>
<evidence type="ECO:0000256" key="11">
    <source>
        <dbReference type="PIRSR" id="PIRSR600183-50"/>
    </source>
</evidence>
<protein>
    <recommendedName>
        <fullName evidence="7">ornithine decarboxylase</fullName>
        <ecNumber evidence="7">4.1.1.17</ecNumber>
    </recommendedName>
</protein>
<dbReference type="PRINTS" id="PR01182">
    <property type="entry name" value="ORNDCRBXLASE"/>
</dbReference>
<dbReference type="InterPro" id="IPR022653">
    <property type="entry name" value="De-COase2_pyr-phos_BS"/>
</dbReference>
<evidence type="ECO:0000256" key="5">
    <source>
        <dbReference type="ARBA" id="ARBA00023239"/>
    </source>
</evidence>
<dbReference type="InterPro" id="IPR000183">
    <property type="entry name" value="Orn/DAP/Arg_de-COase"/>
</dbReference>
<feature type="modified residue" description="N6-(pyridoxal phosphate)lysine" evidence="11">
    <location>
        <position position="48"/>
    </location>
</feature>
<comment type="subunit">
    <text evidence="9">Homodimer. Only the dimer is catalytically active, as the active sites are constructed of residues from both monomers.</text>
</comment>
<dbReference type="GO" id="GO:0033387">
    <property type="term" value="P:putrescine biosynthetic process from arginine, via ornithine"/>
    <property type="evidence" value="ECO:0007669"/>
    <property type="project" value="TreeGrafter"/>
</dbReference>
<dbReference type="InterPro" id="IPR009006">
    <property type="entry name" value="Ala_racemase/Decarboxylase_C"/>
</dbReference>
<keyword evidence="3 11" id="KW-0663">Pyridoxal phosphate</keyword>
<keyword evidence="5" id="KW-0456">Lyase</keyword>
<comment type="caution">
    <text evidence="13">The sequence shown here is derived from an EMBL/GenBank/DDBJ whole genome shotgun (WGS) entry which is preliminary data.</text>
</comment>
<comment type="similarity">
    <text evidence="2">Belongs to the Orn/Lys/Arg decarboxylase class-II family.</text>
</comment>
<dbReference type="EMBL" id="JADBJN010000001">
    <property type="protein sequence ID" value="KAG5683763.1"/>
    <property type="molecule type" value="Genomic_DNA"/>
</dbReference>
<evidence type="ECO:0000256" key="4">
    <source>
        <dbReference type="ARBA" id="ARBA00023115"/>
    </source>
</evidence>
<dbReference type="InterPro" id="IPR002433">
    <property type="entry name" value="Orn_de-COase"/>
</dbReference>
<dbReference type="Pfam" id="PF02784">
    <property type="entry name" value="Orn_Arg_deC_N"/>
    <property type="match status" value="1"/>
</dbReference>
<dbReference type="PANTHER" id="PTHR11482">
    <property type="entry name" value="ARGININE/DIAMINOPIMELATE/ORNITHINE DECARBOXYLASE"/>
    <property type="match status" value="1"/>
</dbReference>
<proteinExistence type="inferred from homology"/>
<evidence type="ECO:0000313" key="13">
    <source>
        <dbReference type="EMBL" id="KAG5683763.1"/>
    </source>
</evidence>
<dbReference type="GO" id="GO:0004586">
    <property type="term" value="F:ornithine decarboxylase activity"/>
    <property type="evidence" value="ECO:0007669"/>
    <property type="project" value="UniProtKB-EC"/>
</dbReference>
<evidence type="ECO:0000256" key="2">
    <source>
        <dbReference type="ARBA" id="ARBA00008872"/>
    </source>
</evidence>
<reference evidence="13" key="1">
    <citation type="submission" date="2021-03" db="EMBL/GenBank/DDBJ databases">
        <title>Chromosome level genome of the anhydrobiotic midge Polypedilum vanderplanki.</title>
        <authorList>
            <person name="Yoshida Y."/>
            <person name="Kikawada T."/>
            <person name="Gusev O."/>
        </authorList>
    </citation>
    <scope>NUCLEOTIDE SEQUENCE</scope>
    <source>
        <strain evidence="13">NIAS01</strain>
        <tissue evidence="13">Whole body or cell culture</tissue>
    </source>
</reference>
<organism evidence="13 14">
    <name type="scientific">Polypedilum vanderplanki</name>
    <name type="common">Sleeping chironomid midge</name>
    <dbReference type="NCBI Taxonomy" id="319348"/>
    <lineage>
        <taxon>Eukaryota</taxon>
        <taxon>Metazoa</taxon>
        <taxon>Ecdysozoa</taxon>
        <taxon>Arthropoda</taxon>
        <taxon>Hexapoda</taxon>
        <taxon>Insecta</taxon>
        <taxon>Pterygota</taxon>
        <taxon>Neoptera</taxon>
        <taxon>Endopterygota</taxon>
        <taxon>Diptera</taxon>
        <taxon>Nematocera</taxon>
        <taxon>Chironomoidea</taxon>
        <taxon>Chironomidae</taxon>
        <taxon>Chironominae</taxon>
        <taxon>Polypedilum</taxon>
        <taxon>Polypedilum</taxon>
    </lineage>
</organism>
<evidence type="ECO:0000313" key="14">
    <source>
        <dbReference type="Proteomes" id="UP001107558"/>
    </source>
</evidence>
<dbReference type="CDD" id="cd00622">
    <property type="entry name" value="PLPDE_III_ODC"/>
    <property type="match status" value="1"/>
</dbReference>
<evidence type="ECO:0000256" key="3">
    <source>
        <dbReference type="ARBA" id="ARBA00022898"/>
    </source>
</evidence>
<evidence type="ECO:0000256" key="1">
    <source>
        <dbReference type="ARBA" id="ARBA00001933"/>
    </source>
</evidence>
<evidence type="ECO:0000256" key="7">
    <source>
        <dbReference type="ARBA" id="ARBA00034138"/>
    </source>
</evidence>
<name>A0A9J6CQ76_POLVA</name>
<evidence type="ECO:0000256" key="9">
    <source>
        <dbReference type="ARBA" id="ARBA00046672"/>
    </source>
</evidence>
<dbReference type="InterPro" id="IPR029066">
    <property type="entry name" value="PLP-binding_barrel"/>
</dbReference>
<dbReference type="PANTHER" id="PTHR11482:SF6">
    <property type="entry name" value="ORNITHINE DECARBOXYLASE 1-RELATED"/>
    <property type="match status" value="1"/>
</dbReference>
<comment type="cofactor">
    <cofactor evidence="1 11">
        <name>pyridoxal 5'-phosphate</name>
        <dbReference type="ChEBI" id="CHEBI:597326"/>
    </cofactor>
</comment>
<sequence>MDLIKLIESRLAEGNDDSFYILNLEDVRLKYRLWMEKIPRVVPYYAVKCNDLEEVLNTLRDLGAGFDCASKKEIHQMLALNVDKEKILYTHTAKQISHLKYSAEQNIEKITFDSVEELEKIKKVHPNAKVVLRIRFDAASSIINLGIKFGCDPIKEAPKFIELCKDMNMNLIGISFHVGSGTQDFGIFERALATVRELFDFAATIGFKLNFVDIGGGFIGENISLLDNYAKSINTGIDKNFPSSNEVEIVAEPGRYFVDSAFSIATQIVLKKSGTDGQIHYYLNESIYMSFLIAFLYKSDLKFTIIRKSKMENETKSEKLSTLWGCTCNSMDKIMGDCMMKEMEIGDWLIFHNMGAYTLTVSTKFNGFENNKVFILK</sequence>
<evidence type="ECO:0000256" key="6">
    <source>
        <dbReference type="ARBA" id="ARBA00034115"/>
    </source>
</evidence>
<comment type="pathway">
    <text evidence="6">Amine and polyamine biosynthesis; putrescine biosynthesis via L-ornithine pathway; putrescine from L-ornithine: step 1/1.</text>
</comment>
<gene>
    <name evidence="13" type="ORF">PVAND_013028</name>
</gene>
<dbReference type="Gene3D" id="2.40.37.10">
    <property type="entry name" value="Lyase, Ornithine Decarboxylase, Chain A, domain 1"/>
    <property type="match status" value="1"/>
</dbReference>
<dbReference type="FunFam" id="3.20.20.10:FF:000005">
    <property type="entry name" value="Ornithine decarboxylase"/>
    <property type="match status" value="1"/>
</dbReference>
<dbReference type="SUPFAM" id="SSF50621">
    <property type="entry name" value="Alanine racemase C-terminal domain-like"/>
    <property type="match status" value="1"/>
</dbReference>
<accession>A0A9J6CQ76</accession>
<dbReference type="Proteomes" id="UP001107558">
    <property type="component" value="Chromosome 1"/>
</dbReference>
<feature type="active site" description="Proton donor" evidence="11">
    <location>
        <position position="328"/>
    </location>
</feature>
<dbReference type="EC" id="4.1.1.17" evidence="7"/>
<dbReference type="OrthoDB" id="5034579at2759"/>
<evidence type="ECO:0000259" key="12">
    <source>
        <dbReference type="Pfam" id="PF02784"/>
    </source>
</evidence>
<keyword evidence="14" id="KW-1185">Reference proteome</keyword>
<dbReference type="AlphaFoldDB" id="A0A9J6CQ76"/>
<evidence type="ECO:0000256" key="10">
    <source>
        <dbReference type="ARBA" id="ARBA00049127"/>
    </source>
</evidence>
<dbReference type="Gene3D" id="3.20.20.10">
    <property type="entry name" value="Alanine racemase"/>
    <property type="match status" value="1"/>
</dbReference>
<comment type="function">
    <text evidence="8">Catalyzes the first and rate-limiting step of polyamine biosynthesis that converts ornithine into putrescine, which is the precursor for the polyamines, spermidine and spermine. Polyamines are essential for cell proliferation and are implicated in cellular processes, ranging from DNA replication to apoptosis.</text>
</comment>